<dbReference type="Gene3D" id="1.10.357.10">
    <property type="entry name" value="Tetracycline Repressor, domain 2"/>
    <property type="match status" value="1"/>
</dbReference>
<dbReference type="AlphaFoldDB" id="A0A4Q7YMZ3"/>
<name>A0A4Q7YMZ3_9GAMM</name>
<keyword evidence="5" id="KW-1185">Reference proteome</keyword>
<evidence type="ECO:0000313" key="4">
    <source>
        <dbReference type="EMBL" id="RZU38203.1"/>
    </source>
</evidence>
<dbReference type="SUPFAM" id="SSF46689">
    <property type="entry name" value="Homeodomain-like"/>
    <property type="match status" value="1"/>
</dbReference>
<dbReference type="PROSITE" id="PS50977">
    <property type="entry name" value="HTH_TETR_2"/>
    <property type="match status" value="1"/>
</dbReference>
<comment type="caution">
    <text evidence="4">The sequence shown here is derived from an EMBL/GenBank/DDBJ whole genome shotgun (WGS) entry which is preliminary data.</text>
</comment>
<dbReference type="InterPro" id="IPR001647">
    <property type="entry name" value="HTH_TetR"/>
</dbReference>
<accession>A0A4Q7YMZ3</accession>
<dbReference type="Proteomes" id="UP000292423">
    <property type="component" value="Unassembled WGS sequence"/>
</dbReference>
<dbReference type="InterPro" id="IPR009057">
    <property type="entry name" value="Homeodomain-like_sf"/>
</dbReference>
<dbReference type="EMBL" id="SHKX01000014">
    <property type="protein sequence ID" value="RZU38203.1"/>
    <property type="molecule type" value="Genomic_DNA"/>
</dbReference>
<sequence>MKKDTVPVRQRMSAADRRAQLLDAARRVADAEGFGAVSIERIAAECGVTRTLIYQQFTSLAGLLEALVDREFARASHAFLKAVMPSSPDQQDRFLAAMAGVLRAVDEDPATWRMFLMPSEGGPPELYEKLAQGQALTRQYFTALFASLSPDTRLHASPDPELTIHLMHVMGDELVKLRLRDPAVYTVERLLAQFRWIAGEALGRR</sequence>
<dbReference type="InterPro" id="IPR050109">
    <property type="entry name" value="HTH-type_TetR-like_transc_reg"/>
</dbReference>
<feature type="domain" description="HTH tetR-type" evidence="3">
    <location>
        <begin position="15"/>
        <end position="75"/>
    </location>
</feature>
<evidence type="ECO:0000313" key="5">
    <source>
        <dbReference type="Proteomes" id="UP000292423"/>
    </source>
</evidence>
<evidence type="ECO:0000259" key="3">
    <source>
        <dbReference type="PROSITE" id="PS50977"/>
    </source>
</evidence>
<dbReference type="PRINTS" id="PR00455">
    <property type="entry name" value="HTHTETR"/>
</dbReference>
<dbReference type="Pfam" id="PF00440">
    <property type="entry name" value="TetR_N"/>
    <property type="match status" value="1"/>
</dbReference>
<keyword evidence="1 2" id="KW-0238">DNA-binding</keyword>
<organism evidence="4 5">
    <name type="scientific">Fluviicoccus keumensis</name>
    <dbReference type="NCBI Taxonomy" id="1435465"/>
    <lineage>
        <taxon>Bacteria</taxon>
        <taxon>Pseudomonadati</taxon>
        <taxon>Pseudomonadota</taxon>
        <taxon>Gammaproteobacteria</taxon>
        <taxon>Moraxellales</taxon>
        <taxon>Moraxellaceae</taxon>
        <taxon>Fluviicoccus</taxon>
    </lineage>
</organism>
<reference evidence="4 5" key="1">
    <citation type="submission" date="2019-02" db="EMBL/GenBank/DDBJ databases">
        <title>Genomic Encyclopedia of Type Strains, Phase IV (KMG-IV): sequencing the most valuable type-strain genomes for metagenomic binning, comparative biology and taxonomic classification.</title>
        <authorList>
            <person name="Goeker M."/>
        </authorList>
    </citation>
    <scope>NUCLEOTIDE SEQUENCE [LARGE SCALE GENOMIC DNA]</scope>
    <source>
        <strain evidence="4 5">DSM 105135</strain>
    </source>
</reference>
<dbReference type="GO" id="GO:0003700">
    <property type="term" value="F:DNA-binding transcription factor activity"/>
    <property type="evidence" value="ECO:0007669"/>
    <property type="project" value="TreeGrafter"/>
</dbReference>
<dbReference type="GO" id="GO:0000976">
    <property type="term" value="F:transcription cis-regulatory region binding"/>
    <property type="evidence" value="ECO:0007669"/>
    <property type="project" value="TreeGrafter"/>
</dbReference>
<gene>
    <name evidence="4" type="ORF">EV700_2781</name>
</gene>
<evidence type="ECO:0000256" key="1">
    <source>
        <dbReference type="ARBA" id="ARBA00023125"/>
    </source>
</evidence>
<dbReference type="SUPFAM" id="SSF48498">
    <property type="entry name" value="Tetracyclin repressor-like, C-terminal domain"/>
    <property type="match status" value="1"/>
</dbReference>
<protein>
    <submittedName>
        <fullName evidence="4">TetR family transcriptional regulator</fullName>
    </submittedName>
</protein>
<feature type="DNA-binding region" description="H-T-H motif" evidence="2">
    <location>
        <begin position="38"/>
        <end position="57"/>
    </location>
</feature>
<evidence type="ECO:0000256" key="2">
    <source>
        <dbReference type="PROSITE-ProRule" id="PRU00335"/>
    </source>
</evidence>
<dbReference type="PANTHER" id="PTHR30055">
    <property type="entry name" value="HTH-TYPE TRANSCRIPTIONAL REGULATOR RUTR"/>
    <property type="match status" value="1"/>
</dbReference>
<proteinExistence type="predicted"/>
<dbReference type="InterPro" id="IPR036271">
    <property type="entry name" value="Tet_transcr_reg_TetR-rel_C_sf"/>
</dbReference>
<dbReference type="PANTHER" id="PTHR30055:SF209">
    <property type="entry name" value="POSSIBLE TRANSCRIPTIONAL REGULATORY PROTEIN (PROBABLY TETR-FAMILY)"/>
    <property type="match status" value="1"/>
</dbReference>